<reference evidence="2 3" key="1">
    <citation type="submission" date="2020-08" db="EMBL/GenBank/DDBJ databases">
        <title>Genomic Encyclopedia of Type Strains, Phase III (KMG-III): the genomes of soil and plant-associated and newly described type strains.</title>
        <authorList>
            <person name="Whitman W."/>
        </authorList>
    </citation>
    <scope>NUCLEOTIDE SEQUENCE [LARGE SCALE GENOMIC DNA]</scope>
    <source>
        <strain evidence="2 3">CECT 8305</strain>
    </source>
</reference>
<accession>A0A7W9V191</accession>
<feature type="region of interest" description="Disordered" evidence="1">
    <location>
        <begin position="63"/>
        <end position="83"/>
    </location>
</feature>
<organism evidence="2 3">
    <name type="scientific">Streptomyces zagrosensis</name>
    <dbReference type="NCBI Taxonomy" id="1042984"/>
    <lineage>
        <taxon>Bacteria</taxon>
        <taxon>Bacillati</taxon>
        <taxon>Actinomycetota</taxon>
        <taxon>Actinomycetes</taxon>
        <taxon>Kitasatosporales</taxon>
        <taxon>Streptomycetaceae</taxon>
        <taxon>Streptomyces</taxon>
    </lineage>
</organism>
<keyword evidence="3" id="KW-1185">Reference proteome</keyword>
<dbReference type="AlphaFoldDB" id="A0A7W9V191"/>
<sequence length="105" mass="10939">MTSSRGKRRRGAPSAPGSCRVPQPIRTATTNSPTNSSAPTPSLRWTAARRAQIVVIVASVTTRETAHGLQVRHRPYEGGAARGGLAHRTAAPRAVPPITVGSLPG</sequence>
<evidence type="ECO:0000313" key="3">
    <source>
        <dbReference type="Proteomes" id="UP000588098"/>
    </source>
</evidence>
<dbReference type="Proteomes" id="UP000588098">
    <property type="component" value="Unassembled WGS sequence"/>
</dbReference>
<evidence type="ECO:0000256" key="1">
    <source>
        <dbReference type="SAM" id="MobiDB-lite"/>
    </source>
</evidence>
<feature type="compositionally biased region" description="Basic residues" evidence="1">
    <location>
        <begin position="1"/>
        <end position="11"/>
    </location>
</feature>
<comment type="caution">
    <text evidence="2">The sequence shown here is derived from an EMBL/GenBank/DDBJ whole genome shotgun (WGS) entry which is preliminary data.</text>
</comment>
<proteinExistence type="predicted"/>
<gene>
    <name evidence="2" type="ORF">FHS42_006031</name>
</gene>
<feature type="region of interest" description="Disordered" evidence="1">
    <location>
        <begin position="1"/>
        <end position="44"/>
    </location>
</feature>
<dbReference type="EMBL" id="JACHJL010000019">
    <property type="protein sequence ID" value="MBB5938940.1"/>
    <property type="molecule type" value="Genomic_DNA"/>
</dbReference>
<feature type="compositionally biased region" description="Low complexity" evidence="1">
    <location>
        <begin position="27"/>
        <end position="44"/>
    </location>
</feature>
<name>A0A7W9V191_9ACTN</name>
<evidence type="ECO:0000313" key="2">
    <source>
        <dbReference type="EMBL" id="MBB5938940.1"/>
    </source>
</evidence>
<protein>
    <submittedName>
        <fullName evidence="2">Anti-sigma factor RsiW</fullName>
    </submittedName>
</protein>